<dbReference type="OrthoDB" id="191139at2759"/>
<dbReference type="PANTHER" id="PTHR24320">
    <property type="entry name" value="RETINOL DEHYDROGENASE"/>
    <property type="match status" value="1"/>
</dbReference>
<name>A0A8H5B984_9AGAR</name>
<reference evidence="5 6" key="1">
    <citation type="journal article" date="2020" name="ISME J.">
        <title>Uncovering the hidden diversity of litter-decomposition mechanisms in mushroom-forming fungi.</title>
        <authorList>
            <person name="Floudas D."/>
            <person name="Bentzer J."/>
            <person name="Ahren D."/>
            <person name="Johansson T."/>
            <person name="Persson P."/>
            <person name="Tunlid A."/>
        </authorList>
    </citation>
    <scope>NUCLEOTIDE SEQUENCE [LARGE SCALE GENOMIC DNA]</scope>
    <source>
        <strain evidence="5 6">CBS 101986</strain>
    </source>
</reference>
<organism evidence="5 6">
    <name type="scientific">Psilocybe cf. subviscida</name>
    <dbReference type="NCBI Taxonomy" id="2480587"/>
    <lineage>
        <taxon>Eukaryota</taxon>
        <taxon>Fungi</taxon>
        <taxon>Dikarya</taxon>
        <taxon>Basidiomycota</taxon>
        <taxon>Agaricomycotina</taxon>
        <taxon>Agaricomycetes</taxon>
        <taxon>Agaricomycetidae</taxon>
        <taxon>Agaricales</taxon>
        <taxon>Agaricineae</taxon>
        <taxon>Strophariaceae</taxon>
        <taxon>Psilocybe</taxon>
    </lineage>
</organism>
<keyword evidence="6" id="KW-1185">Reference proteome</keyword>
<protein>
    <recommendedName>
        <fullName evidence="7">NAD(P)-binding protein</fullName>
    </recommendedName>
</protein>
<proteinExistence type="inferred from homology"/>
<dbReference type="Proteomes" id="UP000567179">
    <property type="component" value="Unassembled WGS sequence"/>
</dbReference>
<comment type="similarity">
    <text evidence="1 4">Belongs to the short-chain dehydrogenases/reductases (SDR) family.</text>
</comment>
<keyword evidence="2" id="KW-0521">NADP</keyword>
<evidence type="ECO:0000313" key="5">
    <source>
        <dbReference type="EMBL" id="KAF5318873.1"/>
    </source>
</evidence>
<comment type="caution">
    <text evidence="5">The sequence shown here is derived from an EMBL/GenBank/DDBJ whole genome shotgun (WGS) entry which is preliminary data.</text>
</comment>
<evidence type="ECO:0000256" key="3">
    <source>
        <dbReference type="ARBA" id="ARBA00023002"/>
    </source>
</evidence>
<evidence type="ECO:0008006" key="7">
    <source>
        <dbReference type="Google" id="ProtNLM"/>
    </source>
</evidence>
<dbReference type="InterPro" id="IPR036291">
    <property type="entry name" value="NAD(P)-bd_dom_sf"/>
</dbReference>
<dbReference type="EMBL" id="JAACJJ010000030">
    <property type="protein sequence ID" value="KAF5318873.1"/>
    <property type="molecule type" value="Genomic_DNA"/>
</dbReference>
<dbReference type="PRINTS" id="PR00081">
    <property type="entry name" value="GDHRDH"/>
</dbReference>
<evidence type="ECO:0000256" key="1">
    <source>
        <dbReference type="ARBA" id="ARBA00006484"/>
    </source>
</evidence>
<dbReference type="AlphaFoldDB" id="A0A8H5B984"/>
<dbReference type="InterPro" id="IPR002347">
    <property type="entry name" value="SDR_fam"/>
</dbReference>
<gene>
    <name evidence="5" type="ORF">D9619_010947</name>
</gene>
<accession>A0A8H5B984</accession>
<evidence type="ECO:0000256" key="4">
    <source>
        <dbReference type="RuleBase" id="RU000363"/>
    </source>
</evidence>
<keyword evidence="3" id="KW-0560">Oxidoreductase</keyword>
<evidence type="ECO:0000313" key="6">
    <source>
        <dbReference type="Proteomes" id="UP000567179"/>
    </source>
</evidence>
<dbReference type="Pfam" id="PF00106">
    <property type="entry name" value="adh_short"/>
    <property type="match status" value="1"/>
</dbReference>
<sequence length="318" mass="34797">MGNLFSREFDPSTDVLDLQGKVAIVTGGNTGIGLATVRHLARAGATVYLAARNEARASAAIAQLAGEGLTEITWLKLDLDDPRDAQKAAQEFLRREKRLDILINNAGMISAPYKIGPDGVSVMAMVNYLSPFVFTRALTPLLVKTAREVGSDVRIVNVTSIAHRLVPSGVKFENIFDLNIEYRWRPLSGFIRYGHSKLMQVLWTKSLQRHLNEDPLAPITVISVHPGGVDTFTHTWPFPRLSKWVVGLTIATTEIGAYNSLFAAASKRVAADREKYKGAYLESQPTGRIASPHKAALDEQSGTQLWSLTEAFLDGIGV</sequence>
<dbReference type="SUPFAM" id="SSF51735">
    <property type="entry name" value="NAD(P)-binding Rossmann-fold domains"/>
    <property type="match status" value="1"/>
</dbReference>
<dbReference type="Gene3D" id="3.40.50.720">
    <property type="entry name" value="NAD(P)-binding Rossmann-like Domain"/>
    <property type="match status" value="1"/>
</dbReference>
<dbReference type="PRINTS" id="PR00080">
    <property type="entry name" value="SDRFAMILY"/>
</dbReference>
<dbReference type="PANTHER" id="PTHR24320:SF282">
    <property type="entry name" value="WW DOMAIN-CONTAINING OXIDOREDUCTASE"/>
    <property type="match status" value="1"/>
</dbReference>
<dbReference type="GO" id="GO:0016491">
    <property type="term" value="F:oxidoreductase activity"/>
    <property type="evidence" value="ECO:0007669"/>
    <property type="project" value="UniProtKB-KW"/>
</dbReference>
<evidence type="ECO:0000256" key="2">
    <source>
        <dbReference type="ARBA" id="ARBA00022857"/>
    </source>
</evidence>